<dbReference type="EMBL" id="JAWXYG010000012">
    <property type="protein sequence ID" value="KAK4258115.1"/>
    <property type="molecule type" value="Genomic_DNA"/>
</dbReference>
<reference evidence="2" key="1">
    <citation type="submission" date="2023-10" db="EMBL/GenBank/DDBJ databases">
        <title>Chromosome-level genome of the transformable northern wattle, Acacia crassicarpa.</title>
        <authorList>
            <person name="Massaro I."/>
            <person name="Sinha N.R."/>
            <person name="Poethig S."/>
            <person name="Leichty A.R."/>
        </authorList>
    </citation>
    <scope>NUCLEOTIDE SEQUENCE</scope>
    <source>
        <strain evidence="2">Acra3RX</strain>
        <tissue evidence="2">Leaf</tissue>
    </source>
</reference>
<dbReference type="AlphaFoldDB" id="A0AAE1MA60"/>
<sequence length="110" mass="12268">MADAQISKLSDGSRRQPSRLQRCAPSSLLVERSCEWKVAIPLLSPTMEEVPPVVTSTEGAPPQEQPQQQKRLPSVELEHVIFQKWQHPAAPFCYDPPPSTVLTPFVPVEL</sequence>
<gene>
    <name evidence="2" type="ORF">QN277_007607</name>
</gene>
<evidence type="ECO:0000313" key="2">
    <source>
        <dbReference type="EMBL" id="KAK4258115.1"/>
    </source>
</evidence>
<evidence type="ECO:0000256" key="1">
    <source>
        <dbReference type="SAM" id="MobiDB-lite"/>
    </source>
</evidence>
<dbReference type="PANTHER" id="PTHR33912:SF2">
    <property type="entry name" value="PUTATIVE-RELATED"/>
    <property type="match status" value="1"/>
</dbReference>
<feature type="region of interest" description="Disordered" evidence="1">
    <location>
        <begin position="1"/>
        <end position="22"/>
    </location>
</feature>
<evidence type="ECO:0000313" key="3">
    <source>
        <dbReference type="Proteomes" id="UP001293593"/>
    </source>
</evidence>
<organism evidence="2 3">
    <name type="scientific">Acacia crassicarpa</name>
    <name type="common">northern wattle</name>
    <dbReference type="NCBI Taxonomy" id="499986"/>
    <lineage>
        <taxon>Eukaryota</taxon>
        <taxon>Viridiplantae</taxon>
        <taxon>Streptophyta</taxon>
        <taxon>Embryophyta</taxon>
        <taxon>Tracheophyta</taxon>
        <taxon>Spermatophyta</taxon>
        <taxon>Magnoliopsida</taxon>
        <taxon>eudicotyledons</taxon>
        <taxon>Gunneridae</taxon>
        <taxon>Pentapetalae</taxon>
        <taxon>rosids</taxon>
        <taxon>fabids</taxon>
        <taxon>Fabales</taxon>
        <taxon>Fabaceae</taxon>
        <taxon>Caesalpinioideae</taxon>
        <taxon>mimosoid clade</taxon>
        <taxon>Acacieae</taxon>
        <taxon>Acacia</taxon>
    </lineage>
</organism>
<protein>
    <submittedName>
        <fullName evidence="2">Uncharacterized protein</fullName>
    </submittedName>
</protein>
<dbReference type="GO" id="GO:0005634">
    <property type="term" value="C:nucleus"/>
    <property type="evidence" value="ECO:0007669"/>
    <property type="project" value="TreeGrafter"/>
</dbReference>
<name>A0AAE1MA60_9FABA</name>
<keyword evidence="3" id="KW-1185">Reference proteome</keyword>
<accession>A0AAE1MA60</accession>
<proteinExistence type="predicted"/>
<feature type="region of interest" description="Disordered" evidence="1">
    <location>
        <begin position="50"/>
        <end position="72"/>
    </location>
</feature>
<dbReference type="Proteomes" id="UP001293593">
    <property type="component" value="Unassembled WGS sequence"/>
</dbReference>
<dbReference type="PANTHER" id="PTHR33912">
    <property type="entry name" value="OS01G0939400 PROTEIN"/>
    <property type="match status" value="1"/>
</dbReference>
<dbReference type="InterPro" id="IPR040381">
    <property type="entry name" value="At4g14450-like"/>
</dbReference>
<dbReference type="GO" id="GO:0005737">
    <property type="term" value="C:cytoplasm"/>
    <property type="evidence" value="ECO:0007669"/>
    <property type="project" value="TreeGrafter"/>
</dbReference>
<comment type="caution">
    <text evidence="2">The sequence shown here is derived from an EMBL/GenBank/DDBJ whole genome shotgun (WGS) entry which is preliminary data.</text>
</comment>